<evidence type="ECO:0000313" key="2">
    <source>
        <dbReference type="Proteomes" id="UP001229313"/>
    </source>
</evidence>
<accession>A0ABY9P2I4</accession>
<dbReference type="RefSeq" id="WP_309150724.1">
    <property type="nucleotide sequence ID" value="NZ_CP133568.1"/>
</dbReference>
<protein>
    <submittedName>
        <fullName evidence="1">Uncharacterized protein</fullName>
    </submittedName>
</protein>
<proteinExistence type="predicted"/>
<dbReference type="Proteomes" id="UP001229313">
    <property type="component" value="Chromosome"/>
</dbReference>
<keyword evidence="2" id="KW-1185">Reference proteome</keyword>
<organism evidence="1 2">
    <name type="scientific">Lysobacter yananisis</name>
    <dbReference type="NCBI Taxonomy" id="1003114"/>
    <lineage>
        <taxon>Bacteria</taxon>
        <taxon>Pseudomonadati</taxon>
        <taxon>Pseudomonadota</taxon>
        <taxon>Gammaproteobacteria</taxon>
        <taxon>Lysobacterales</taxon>
        <taxon>Lysobacteraceae</taxon>
        <taxon>Lysobacter</taxon>
    </lineage>
</organism>
<reference evidence="1 2" key="1">
    <citation type="submission" date="2023-08" db="EMBL/GenBank/DDBJ databases">
        <title>The whole genome sequence of Lysobacter yananisis.</title>
        <authorList>
            <person name="Sun H."/>
        </authorList>
    </citation>
    <scope>NUCLEOTIDE SEQUENCE [LARGE SCALE GENOMIC DNA]</scope>
    <source>
        <strain evidence="1 2">SNNU513</strain>
    </source>
</reference>
<gene>
    <name evidence="1" type="ORF">RDV84_14325</name>
</gene>
<name>A0ABY9P2I4_9GAMM</name>
<evidence type="ECO:0000313" key="1">
    <source>
        <dbReference type="EMBL" id="WMT01173.1"/>
    </source>
</evidence>
<sequence length="89" mass="10098">MPAARVIPEAKLLSMALRLIALREPSRPNPTPGLHKPDKSRRDFFEGFKRKKKPPPTLRSAAALFIQKQLVLCCDLAITQHQQPDIRTM</sequence>
<dbReference type="EMBL" id="CP133568">
    <property type="protein sequence ID" value="WMT01173.1"/>
    <property type="molecule type" value="Genomic_DNA"/>
</dbReference>